<sequence>MIRTNIHPPLYKKIGSLKLIEIPEVRKKILKPFIDYLKSKNTSEEVANLNFICTHNSRRSQLAQIWAKALSEVYGIKIKAYSGGTEVTAFHKNAIMALKRAGFNITEESGENPIYKISYASNSEPIEAYSKLYDAKENPNERFAAMMTCSHADENCPHIAGAESRIALDYNDPKLFDGTSQESTKYDERSDQIASEFIYVFENVK</sequence>
<evidence type="ECO:0000313" key="4">
    <source>
        <dbReference type="Proteomes" id="UP000182510"/>
    </source>
</evidence>
<dbReference type="RefSeq" id="WP_072551796.1">
    <property type="nucleotide sequence ID" value="NZ_CP018153.1"/>
</dbReference>
<evidence type="ECO:0000256" key="1">
    <source>
        <dbReference type="ARBA" id="ARBA00022849"/>
    </source>
</evidence>
<dbReference type="InterPro" id="IPR023485">
    <property type="entry name" value="Ptyr_pPase"/>
</dbReference>
<dbReference type="InterPro" id="IPR036196">
    <property type="entry name" value="Ptyr_pPase_sf"/>
</dbReference>
<dbReference type="KEGG" id="grl:LPB144_01400"/>
<organism evidence="3 4">
    <name type="scientific">Christiangramia salexigens</name>
    <dbReference type="NCBI Taxonomy" id="1913577"/>
    <lineage>
        <taxon>Bacteria</taxon>
        <taxon>Pseudomonadati</taxon>
        <taxon>Bacteroidota</taxon>
        <taxon>Flavobacteriia</taxon>
        <taxon>Flavobacteriales</taxon>
        <taxon>Flavobacteriaceae</taxon>
        <taxon>Christiangramia</taxon>
    </lineage>
</organism>
<evidence type="ECO:0000313" key="3">
    <source>
        <dbReference type="EMBL" id="APG59141.1"/>
    </source>
</evidence>
<dbReference type="GO" id="GO:0046685">
    <property type="term" value="P:response to arsenic-containing substance"/>
    <property type="evidence" value="ECO:0007669"/>
    <property type="project" value="UniProtKB-KW"/>
</dbReference>
<proteinExistence type="predicted"/>
<evidence type="ECO:0000259" key="2">
    <source>
        <dbReference type="SMART" id="SM00226"/>
    </source>
</evidence>
<reference evidence="3 4" key="1">
    <citation type="submission" date="2016-11" db="EMBL/GenBank/DDBJ databases">
        <title>Gramella sp. LPB0144 isolated from marine environment.</title>
        <authorList>
            <person name="Kim E."/>
            <person name="Yi H."/>
        </authorList>
    </citation>
    <scope>NUCLEOTIDE SEQUENCE [LARGE SCALE GENOMIC DNA]</scope>
    <source>
        <strain evidence="3 4">LPB0144</strain>
    </source>
</reference>
<protein>
    <submittedName>
        <fullName evidence="3">Protein-tyrosine-phosphatase</fullName>
    </submittedName>
</protein>
<dbReference type="AlphaFoldDB" id="A0A1L3J1Y8"/>
<dbReference type="PANTHER" id="PTHR43428:SF1">
    <property type="entry name" value="ARSENATE REDUCTASE"/>
    <property type="match status" value="1"/>
</dbReference>
<dbReference type="Proteomes" id="UP000182510">
    <property type="component" value="Chromosome"/>
</dbReference>
<dbReference type="SUPFAM" id="SSF52788">
    <property type="entry name" value="Phosphotyrosine protein phosphatases I"/>
    <property type="match status" value="1"/>
</dbReference>
<feature type="domain" description="Phosphotyrosine protein phosphatase I" evidence="2">
    <location>
        <begin position="47"/>
        <end position="203"/>
    </location>
</feature>
<dbReference type="STRING" id="1913577.LPB144_01400"/>
<dbReference type="OrthoDB" id="9793058at2"/>
<keyword evidence="1" id="KW-0059">Arsenical resistance</keyword>
<dbReference type="SMART" id="SM00226">
    <property type="entry name" value="LMWPc"/>
    <property type="match status" value="1"/>
</dbReference>
<dbReference type="PANTHER" id="PTHR43428">
    <property type="entry name" value="ARSENATE REDUCTASE"/>
    <property type="match status" value="1"/>
</dbReference>
<accession>A0A1L3J1Y8</accession>
<dbReference type="Gene3D" id="3.40.50.2300">
    <property type="match status" value="1"/>
</dbReference>
<dbReference type="Pfam" id="PF01451">
    <property type="entry name" value="LMWPc"/>
    <property type="match status" value="1"/>
</dbReference>
<gene>
    <name evidence="3" type="ORF">LPB144_01400</name>
</gene>
<keyword evidence="4" id="KW-1185">Reference proteome</keyword>
<dbReference type="EMBL" id="CP018153">
    <property type="protein sequence ID" value="APG59141.1"/>
    <property type="molecule type" value="Genomic_DNA"/>
</dbReference>
<name>A0A1L3J1Y8_9FLAO</name>